<keyword evidence="5 10" id="KW-0964">Secreted</keyword>
<dbReference type="GO" id="GO:0006006">
    <property type="term" value="P:glucose metabolic process"/>
    <property type="evidence" value="ECO:0007669"/>
    <property type="project" value="UniProtKB-KW"/>
</dbReference>
<dbReference type="SMART" id="SM00078">
    <property type="entry name" value="IlGF"/>
    <property type="match status" value="1"/>
</dbReference>
<reference evidence="13" key="2">
    <citation type="submission" date="2025-09" db="UniProtKB">
        <authorList>
            <consortium name="Ensembl"/>
        </authorList>
    </citation>
    <scope>IDENTIFICATION</scope>
</reference>
<dbReference type="Ensembl" id="ENSSANT00000051673.1">
    <property type="protein sequence ID" value="ENSSANP00000048605.1"/>
    <property type="gene ID" value="ENSSANG00000024418.1"/>
</dbReference>
<dbReference type="PANTHER" id="PTHR11454">
    <property type="entry name" value="INSULIN/INSULIN GROWTH FACTOR"/>
    <property type="match status" value="1"/>
</dbReference>
<keyword evidence="11" id="KW-0472">Membrane</keyword>
<dbReference type="Pfam" id="PF00049">
    <property type="entry name" value="Insulin"/>
    <property type="match status" value="1"/>
</dbReference>
<dbReference type="GO" id="GO:0005615">
    <property type="term" value="C:extracellular space"/>
    <property type="evidence" value="ECO:0007669"/>
    <property type="project" value="TreeGrafter"/>
</dbReference>
<evidence type="ECO:0000256" key="2">
    <source>
        <dbReference type="ARBA" id="ARBA00004613"/>
    </source>
</evidence>
<dbReference type="SUPFAM" id="SSF56994">
    <property type="entry name" value="Insulin-like"/>
    <property type="match status" value="1"/>
</dbReference>
<evidence type="ECO:0000256" key="11">
    <source>
        <dbReference type="SAM" id="Phobius"/>
    </source>
</evidence>
<evidence type="ECO:0000256" key="5">
    <source>
        <dbReference type="ARBA" id="ARBA00022525"/>
    </source>
</evidence>
<keyword evidence="8" id="KW-1015">Disulfide bond</keyword>
<dbReference type="InterPro" id="IPR036438">
    <property type="entry name" value="Insulin-like_sf"/>
</dbReference>
<evidence type="ECO:0000313" key="14">
    <source>
        <dbReference type="Proteomes" id="UP000472260"/>
    </source>
</evidence>
<protein>
    <submittedName>
        <fullName evidence="13">Preproinsulin b</fullName>
    </submittedName>
</protein>
<keyword evidence="6" id="KW-0313">Glucose metabolism</keyword>
<evidence type="ECO:0000259" key="12">
    <source>
        <dbReference type="SMART" id="SM00078"/>
    </source>
</evidence>
<dbReference type="InterPro" id="IPR022352">
    <property type="entry name" value="Ins/IGF/rlx"/>
</dbReference>
<dbReference type="Proteomes" id="UP000472260">
    <property type="component" value="Unassembled WGS sequence"/>
</dbReference>
<comment type="function">
    <text evidence="1">Insulin decreases blood glucose concentration. It increases cell permeability to monosaccharides, amino acids and fatty acids. It accelerates glycolysis, the pentose phosphate cycle, and glycogen synthesis in liver.</text>
</comment>
<evidence type="ECO:0000256" key="7">
    <source>
        <dbReference type="ARBA" id="ARBA00022702"/>
    </source>
</evidence>
<dbReference type="PRINTS" id="PR00276">
    <property type="entry name" value="INSULINFAMLY"/>
</dbReference>
<dbReference type="InterPro" id="IPR004825">
    <property type="entry name" value="Insulin"/>
</dbReference>
<dbReference type="InterPro" id="IPR022353">
    <property type="entry name" value="Insulin_CS"/>
</dbReference>
<dbReference type="AlphaFoldDB" id="A0A671NRC5"/>
<name>A0A671NRC5_9TELE</name>
<evidence type="ECO:0000256" key="1">
    <source>
        <dbReference type="ARBA" id="ARBA00002985"/>
    </source>
</evidence>
<evidence type="ECO:0000256" key="3">
    <source>
        <dbReference type="ARBA" id="ARBA00009034"/>
    </source>
</evidence>
<sequence length="108" mass="12298">MKTKNTAFKNVLFIPGSTCPQLLPIMVLLLQAAAIILICAAPTWVDALYLVCGPRGFFYSSRNRRDLETLLAESDPLKQKVMMKMKRGIVERCCHRLCTIYHLEDYCS</sequence>
<organism evidence="13 14">
    <name type="scientific">Sinocyclocheilus anshuiensis</name>
    <dbReference type="NCBI Taxonomy" id="1608454"/>
    <lineage>
        <taxon>Eukaryota</taxon>
        <taxon>Metazoa</taxon>
        <taxon>Chordata</taxon>
        <taxon>Craniata</taxon>
        <taxon>Vertebrata</taxon>
        <taxon>Euteleostomi</taxon>
        <taxon>Actinopterygii</taxon>
        <taxon>Neopterygii</taxon>
        <taxon>Teleostei</taxon>
        <taxon>Ostariophysi</taxon>
        <taxon>Cypriniformes</taxon>
        <taxon>Cyprinidae</taxon>
        <taxon>Cyprininae</taxon>
        <taxon>Sinocyclocheilus</taxon>
    </lineage>
</organism>
<keyword evidence="7" id="KW-0372">Hormone</keyword>
<dbReference type="GO" id="GO:0005179">
    <property type="term" value="F:hormone activity"/>
    <property type="evidence" value="ECO:0007669"/>
    <property type="project" value="UniProtKB-KW"/>
</dbReference>
<dbReference type="InterPro" id="IPR016179">
    <property type="entry name" value="Insulin-like"/>
</dbReference>
<keyword evidence="9" id="KW-0119">Carbohydrate metabolism</keyword>
<comment type="subunit">
    <text evidence="4">Heterodimer of a B chain and an A chain linked by two disulfide bonds.</text>
</comment>
<evidence type="ECO:0000256" key="6">
    <source>
        <dbReference type="ARBA" id="ARBA00022526"/>
    </source>
</evidence>
<dbReference type="Gene3D" id="1.10.100.10">
    <property type="entry name" value="Insulin-like"/>
    <property type="match status" value="1"/>
</dbReference>
<evidence type="ECO:0000313" key="13">
    <source>
        <dbReference type="Ensembl" id="ENSSANP00000048605.1"/>
    </source>
</evidence>
<evidence type="ECO:0000256" key="8">
    <source>
        <dbReference type="ARBA" id="ARBA00023157"/>
    </source>
</evidence>
<keyword evidence="11" id="KW-0812">Transmembrane</keyword>
<dbReference type="CDD" id="cd04367">
    <property type="entry name" value="IlGF_insulin_like"/>
    <property type="match status" value="1"/>
</dbReference>
<proteinExistence type="inferred from homology"/>
<keyword evidence="11" id="KW-1133">Transmembrane helix</keyword>
<feature type="domain" description="Insulin-like" evidence="12">
    <location>
        <begin position="42"/>
        <end position="107"/>
    </location>
</feature>
<dbReference type="PROSITE" id="PS00262">
    <property type="entry name" value="INSULIN"/>
    <property type="match status" value="1"/>
</dbReference>
<comment type="subcellular location">
    <subcellularLocation>
        <location evidence="2 10">Secreted</location>
    </subcellularLocation>
</comment>
<keyword evidence="14" id="KW-1185">Reference proteome</keyword>
<reference evidence="13" key="1">
    <citation type="submission" date="2025-08" db="UniProtKB">
        <authorList>
            <consortium name="Ensembl"/>
        </authorList>
    </citation>
    <scope>IDENTIFICATION</scope>
</reference>
<dbReference type="PANTHER" id="PTHR11454:SF9">
    <property type="entry name" value="INSULIN"/>
    <property type="match status" value="1"/>
</dbReference>
<evidence type="ECO:0000256" key="9">
    <source>
        <dbReference type="ARBA" id="ARBA00023277"/>
    </source>
</evidence>
<feature type="transmembrane region" description="Helical" evidence="11">
    <location>
        <begin position="25"/>
        <end position="52"/>
    </location>
</feature>
<comment type="similarity">
    <text evidence="3 10">Belongs to the insulin family.</text>
</comment>
<accession>A0A671NRC5</accession>
<evidence type="ECO:0000256" key="4">
    <source>
        <dbReference type="ARBA" id="ARBA00011207"/>
    </source>
</evidence>
<evidence type="ECO:0000256" key="10">
    <source>
        <dbReference type="RuleBase" id="RU000406"/>
    </source>
</evidence>